<dbReference type="KEGG" id="pai:PAE1461"/>
<dbReference type="STRING" id="178306.PAE1461"/>
<dbReference type="HOGENOM" id="CLU_1870814_0_0_2"/>
<dbReference type="EnsemblBacteria" id="AAL63499">
    <property type="protein sequence ID" value="AAL63499"/>
    <property type="gene ID" value="PAE1461"/>
</dbReference>
<proteinExistence type="predicted"/>
<organism evidence="1 2">
    <name type="scientific">Pyrobaculum aerophilum (strain ATCC 51768 / DSM 7523 / JCM 9630 / CIP 104966 / NBRC 100827 / IM2)</name>
    <dbReference type="NCBI Taxonomy" id="178306"/>
    <lineage>
        <taxon>Archaea</taxon>
        <taxon>Thermoproteota</taxon>
        <taxon>Thermoprotei</taxon>
        <taxon>Thermoproteales</taxon>
        <taxon>Thermoproteaceae</taxon>
        <taxon>Pyrobaculum</taxon>
    </lineage>
</organism>
<sequence length="136" mass="15054">MDWETCDGACSVRPAVLHRRPLDNVVSITASFTCLNLLSREAILSALRFCISLNVTDKSHPRPFCVSRLLAGAPALLHYRELDVVRRGLGEICEYLEKTSGRPAGDLAGETPHLIASYLRGAVFQGPWASWWNALF</sequence>
<evidence type="ECO:0000313" key="1">
    <source>
        <dbReference type="EMBL" id="AAL63499.1"/>
    </source>
</evidence>
<gene>
    <name evidence="1" type="ordered locus">PAE1461</name>
</gene>
<dbReference type="InParanoid" id="Q8ZX50"/>
<name>Q8ZX50_PYRAE</name>
<reference evidence="1 2" key="1">
    <citation type="journal article" date="2002" name="Proc. Natl. Acad. Sci. U.S.A.">
        <title>Genome sequence of the hyperthermophilic crenarchaeon Pyrobaculum aerophilum.</title>
        <authorList>
            <person name="Fitz-Gibbon S.T."/>
            <person name="Ladner H."/>
            <person name="Kim U.J."/>
            <person name="Stetter K.O."/>
            <person name="Simon M.I."/>
            <person name="Miller J.H."/>
        </authorList>
    </citation>
    <scope>NUCLEOTIDE SEQUENCE [LARGE SCALE GENOMIC DNA]</scope>
    <source>
        <strain evidence="2">ATCC 51768 / DSM 7523 / JCM 9630 / CIP 104966 / NBRC 100827 / IM2</strain>
    </source>
</reference>
<dbReference type="AlphaFoldDB" id="Q8ZX50"/>
<dbReference type="PATRIC" id="fig|178306.9.peg.1081"/>
<keyword evidence="2" id="KW-1185">Reference proteome</keyword>
<dbReference type="EMBL" id="AE009441">
    <property type="protein sequence ID" value="AAL63499.1"/>
    <property type="molecule type" value="Genomic_DNA"/>
</dbReference>
<protein>
    <submittedName>
        <fullName evidence="1">Uncharacterized protein</fullName>
    </submittedName>
</protein>
<accession>Q8ZX50</accession>
<evidence type="ECO:0000313" key="2">
    <source>
        <dbReference type="Proteomes" id="UP000002439"/>
    </source>
</evidence>
<dbReference type="Proteomes" id="UP000002439">
    <property type="component" value="Chromosome"/>
</dbReference>